<evidence type="ECO:0000256" key="2">
    <source>
        <dbReference type="ARBA" id="ARBA00022679"/>
    </source>
</evidence>
<dbReference type="CDD" id="cd02440">
    <property type="entry name" value="AdoMet_MTases"/>
    <property type="match status" value="1"/>
</dbReference>
<comment type="function">
    <text evidence="5">Methylates the class 1 translation termination release factors RF1/PrfA and RF2/PrfB on the glutamine residue of the universally conserved GGQ motif.</text>
</comment>
<feature type="domain" description="Methyltransferase small" evidence="6">
    <location>
        <begin position="112"/>
        <end position="198"/>
    </location>
</feature>
<dbReference type="InterPro" id="IPR019874">
    <property type="entry name" value="RF_methyltr_PrmC"/>
</dbReference>
<sequence length="287" mass="32830">MTFAELKAHIHNSLQSLYPKSEINSFYFILLEHYGNYTTAEVLANVSTQLTDNITKAIQQAITELQTAKPIQYILGETEFFSNRFFVDENVLIPRPETEELVDWVLQTYPDKTHLLQILDVGTGSGCIAISLAKALPEAQVTAIDVSPKAIAVAQRNAERNGIKVQFLQRDILQTETLPEKYDIIISNPPYVRELEKNEMHSNVLNYEPHLALFVPDDRPLLFYEQIATLAQQYLKPKGRLFFEINQYLAAEMQVMLAQKNFTEITLRQDLSGNDRMLCARTFTKVK</sequence>
<dbReference type="RefSeq" id="WP_088595039.1">
    <property type="nucleotide sequence ID" value="NZ_CP022022.1"/>
</dbReference>
<dbReference type="PROSITE" id="PS00092">
    <property type="entry name" value="N6_MTASE"/>
    <property type="match status" value="1"/>
</dbReference>
<feature type="binding site" evidence="5">
    <location>
        <begin position="122"/>
        <end position="126"/>
    </location>
    <ligand>
        <name>S-adenosyl-L-methionine</name>
        <dbReference type="ChEBI" id="CHEBI:59789"/>
    </ligand>
</feature>
<reference evidence="9" key="1">
    <citation type="submission" date="2017-06" db="EMBL/GenBank/DDBJ databases">
        <title>Complete genome sequence of Capnocytophaga sp. KCOM 1579 (=ChDC OS43) isolated from a human refractory periapical abscess lesion.</title>
        <authorList>
            <person name="Kook J.-K."/>
            <person name="Park S.-N."/>
            <person name="Lim Y.K."/>
            <person name="Roh H."/>
        </authorList>
    </citation>
    <scope>NUCLEOTIDE SEQUENCE [LARGE SCALE GENOMIC DNA]</scope>
    <source>
        <strain evidence="9">ChDC OS43</strain>
    </source>
</reference>
<dbReference type="NCBIfam" id="TIGR03534">
    <property type="entry name" value="RF_mod_PrmC"/>
    <property type="match status" value="1"/>
</dbReference>
<evidence type="ECO:0000313" key="8">
    <source>
        <dbReference type="EMBL" id="ASF44201.1"/>
    </source>
</evidence>
<feature type="domain" description="Release factor glutamine methyltransferase N-terminal" evidence="7">
    <location>
        <begin position="29"/>
        <end position="76"/>
    </location>
</feature>
<evidence type="ECO:0000256" key="3">
    <source>
        <dbReference type="ARBA" id="ARBA00022691"/>
    </source>
</evidence>
<dbReference type="EC" id="2.1.1.297" evidence="5"/>
<evidence type="ECO:0000313" key="9">
    <source>
        <dbReference type="Proteomes" id="UP000197007"/>
    </source>
</evidence>
<gene>
    <name evidence="5 8" type="primary">prmC</name>
    <name evidence="8" type="ORF">CBG49_14475</name>
</gene>
<evidence type="ECO:0000256" key="4">
    <source>
        <dbReference type="ARBA" id="ARBA00048391"/>
    </source>
</evidence>
<name>A0A1Z4BSB2_9FLAO</name>
<evidence type="ECO:0000259" key="7">
    <source>
        <dbReference type="Pfam" id="PF17827"/>
    </source>
</evidence>
<comment type="catalytic activity">
    <reaction evidence="4 5">
        <text>L-glutaminyl-[peptide chain release factor] + S-adenosyl-L-methionine = N(5)-methyl-L-glutaminyl-[peptide chain release factor] + S-adenosyl-L-homocysteine + H(+)</text>
        <dbReference type="Rhea" id="RHEA:42896"/>
        <dbReference type="Rhea" id="RHEA-COMP:10271"/>
        <dbReference type="Rhea" id="RHEA-COMP:10272"/>
        <dbReference type="ChEBI" id="CHEBI:15378"/>
        <dbReference type="ChEBI" id="CHEBI:30011"/>
        <dbReference type="ChEBI" id="CHEBI:57856"/>
        <dbReference type="ChEBI" id="CHEBI:59789"/>
        <dbReference type="ChEBI" id="CHEBI:61891"/>
        <dbReference type="EC" id="2.1.1.297"/>
    </reaction>
</comment>
<dbReference type="HAMAP" id="MF_02126">
    <property type="entry name" value="RF_methyltr_PrmC"/>
    <property type="match status" value="1"/>
</dbReference>
<keyword evidence="2 5" id="KW-0808">Transferase</keyword>
<comment type="caution">
    <text evidence="5">Lacks conserved residue(s) required for the propagation of feature annotation.</text>
</comment>
<dbReference type="EMBL" id="CP022022">
    <property type="protein sequence ID" value="ASF44201.1"/>
    <property type="molecule type" value="Genomic_DNA"/>
</dbReference>
<evidence type="ECO:0000259" key="6">
    <source>
        <dbReference type="Pfam" id="PF05175"/>
    </source>
</evidence>
<dbReference type="GO" id="GO:0032259">
    <property type="term" value="P:methylation"/>
    <property type="evidence" value="ECO:0007669"/>
    <property type="project" value="UniProtKB-KW"/>
</dbReference>
<dbReference type="InterPro" id="IPR007848">
    <property type="entry name" value="Small_mtfrase_dom"/>
</dbReference>
<dbReference type="Pfam" id="PF05175">
    <property type="entry name" value="MTS"/>
    <property type="match status" value="1"/>
</dbReference>
<dbReference type="GO" id="GO:0003676">
    <property type="term" value="F:nucleic acid binding"/>
    <property type="evidence" value="ECO:0007669"/>
    <property type="project" value="InterPro"/>
</dbReference>
<dbReference type="AlphaFoldDB" id="A0A1Z4BSB2"/>
<dbReference type="Proteomes" id="UP000197007">
    <property type="component" value="Chromosome"/>
</dbReference>
<proteinExistence type="inferred from homology"/>
<dbReference type="SUPFAM" id="SSF53335">
    <property type="entry name" value="S-adenosyl-L-methionine-dependent methyltransferases"/>
    <property type="match status" value="1"/>
</dbReference>
<feature type="binding site" evidence="5">
    <location>
        <position position="188"/>
    </location>
    <ligand>
        <name>S-adenosyl-L-methionine</name>
        <dbReference type="ChEBI" id="CHEBI:59789"/>
    </ligand>
</feature>
<feature type="binding site" evidence="5">
    <location>
        <position position="145"/>
    </location>
    <ligand>
        <name>S-adenosyl-L-methionine</name>
        <dbReference type="ChEBI" id="CHEBI:59789"/>
    </ligand>
</feature>
<dbReference type="Gene3D" id="1.10.8.10">
    <property type="entry name" value="DNA helicase RuvA subunit, C-terminal domain"/>
    <property type="match status" value="1"/>
</dbReference>
<dbReference type="InterPro" id="IPR050320">
    <property type="entry name" value="N5-glutamine_MTase"/>
</dbReference>
<accession>A0A1Z4BSB2</accession>
<dbReference type="Pfam" id="PF17827">
    <property type="entry name" value="PrmC_N"/>
    <property type="match status" value="1"/>
</dbReference>
<keyword evidence="9" id="KW-1185">Reference proteome</keyword>
<dbReference type="KEGG" id="capn:CBG49_14475"/>
<dbReference type="GO" id="GO:0102559">
    <property type="term" value="F:peptide chain release factor N(5)-glutamine methyltransferase activity"/>
    <property type="evidence" value="ECO:0007669"/>
    <property type="project" value="UniProtKB-EC"/>
</dbReference>
<dbReference type="PANTHER" id="PTHR18895:SF74">
    <property type="entry name" value="MTRF1L RELEASE FACTOR GLUTAMINE METHYLTRANSFERASE"/>
    <property type="match status" value="1"/>
</dbReference>
<organism evidence="8 9">
    <name type="scientific">Capnocytophaga endodontalis</name>
    <dbReference type="NCBI Taxonomy" id="2708117"/>
    <lineage>
        <taxon>Bacteria</taxon>
        <taxon>Pseudomonadati</taxon>
        <taxon>Bacteroidota</taxon>
        <taxon>Flavobacteriia</taxon>
        <taxon>Flavobacteriales</taxon>
        <taxon>Flavobacteriaceae</taxon>
        <taxon>Capnocytophaga</taxon>
    </lineage>
</organism>
<dbReference type="InterPro" id="IPR040758">
    <property type="entry name" value="PrmC_N"/>
</dbReference>
<evidence type="ECO:0000256" key="5">
    <source>
        <dbReference type="HAMAP-Rule" id="MF_02126"/>
    </source>
</evidence>
<evidence type="ECO:0000256" key="1">
    <source>
        <dbReference type="ARBA" id="ARBA00022603"/>
    </source>
</evidence>
<comment type="similarity">
    <text evidence="5">Belongs to the protein N5-glutamine methyltransferase family. PrmC subfamily.</text>
</comment>
<dbReference type="NCBIfam" id="TIGR00536">
    <property type="entry name" value="hemK_fam"/>
    <property type="match status" value="1"/>
</dbReference>
<dbReference type="Gene3D" id="3.40.50.150">
    <property type="entry name" value="Vaccinia Virus protein VP39"/>
    <property type="match status" value="1"/>
</dbReference>
<keyword evidence="1 5" id="KW-0489">Methyltransferase</keyword>
<dbReference type="PANTHER" id="PTHR18895">
    <property type="entry name" value="HEMK METHYLTRANSFERASE"/>
    <property type="match status" value="1"/>
</dbReference>
<feature type="binding site" evidence="5">
    <location>
        <begin position="188"/>
        <end position="191"/>
    </location>
    <ligand>
        <name>substrate</name>
    </ligand>
</feature>
<dbReference type="InterPro" id="IPR029063">
    <property type="entry name" value="SAM-dependent_MTases_sf"/>
</dbReference>
<dbReference type="InterPro" id="IPR002052">
    <property type="entry name" value="DNA_methylase_N6_adenine_CS"/>
</dbReference>
<keyword evidence="3 5" id="KW-0949">S-adenosyl-L-methionine</keyword>
<dbReference type="InterPro" id="IPR004556">
    <property type="entry name" value="HemK-like"/>
</dbReference>
<protein>
    <recommendedName>
        <fullName evidence="5">Release factor glutamine methyltransferase</fullName>
        <shortName evidence="5">RF MTase</shortName>
        <ecNumber evidence="5">2.1.1.297</ecNumber>
    </recommendedName>
    <alternativeName>
        <fullName evidence="5">N5-glutamine methyltransferase PrmC</fullName>
    </alternativeName>
    <alternativeName>
        <fullName evidence="5">Protein-(glutamine-N5) MTase PrmC</fullName>
    </alternativeName>
    <alternativeName>
        <fullName evidence="5">Protein-glutamine N-methyltransferase PrmC</fullName>
    </alternativeName>
</protein>